<name>A0A7L7L677_9BACT</name>
<proteinExistence type="predicted"/>
<reference evidence="1 2" key="2">
    <citation type="submission" date="2020-08" db="EMBL/GenBank/DDBJ databases">
        <title>Adhaeribacter dokdonensis sp. nov., isolated from the rhizosphere of Elymus tsukushiensis, a plant native to the Dokdo Islands, Republic of Korea.</title>
        <authorList>
            <person name="Ghim S.Y."/>
        </authorList>
    </citation>
    <scope>NUCLEOTIDE SEQUENCE [LARGE SCALE GENOMIC DNA]</scope>
    <source>
        <strain evidence="1 2">KUDC8001</strain>
    </source>
</reference>
<dbReference type="EMBL" id="CP055153">
    <property type="protein sequence ID" value="QMU28336.1"/>
    <property type="molecule type" value="Genomic_DNA"/>
</dbReference>
<dbReference type="RefSeq" id="WP_182415524.1">
    <property type="nucleotide sequence ID" value="NZ_CP055153.1"/>
</dbReference>
<accession>A0A7L7L677</accession>
<reference evidence="1 2" key="1">
    <citation type="submission" date="2020-06" db="EMBL/GenBank/DDBJ databases">
        <authorList>
            <person name="Hwang Y.J."/>
        </authorList>
    </citation>
    <scope>NUCLEOTIDE SEQUENCE [LARGE SCALE GENOMIC DNA]</scope>
    <source>
        <strain evidence="1 2">KUDC8001</strain>
    </source>
</reference>
<gene>
    <name evidence="1" type="ORF">HUW48_09960</name>
</gene>
<organism evidence="1 2">
    <name type="scientific">Adhaeribacter radiodurans</name>
    <dbReference type="NCBI Taxonomy" id="2745197"/>
    <lineage>
        <taxon>Bacteria</taxon>
        <taxon>Pseudomonadati</taxon>
        <taxon>Bacteroidota</taxon>
        <taxon>Cytophagia</taxon>
        <taxon>Cytophagales</taxon>
        <taxon>Hymenobacteraceae</taxon>
        <taxon>Adhaeribacter</taxon>
    </lineage>
</organism>
<sequence length="47" mass="5078">MAATAPAQSTQLDSLELLIIKAASETARINLINQKIRLLTRVNLDSA</sequence>
<dbReference type="AlphaFoldDB" id="A0A7L7L677"/>
<protein>
    <submittedName>
        <fullName evidence="1">Uncharacterized protein</fullName>
    </submittedName>
</protein>
<evidence type="ECO:0000313" key="1">
    <source>
        <dbReference type="EMBL" id="QMU28336.1"/>
    </source>
</evidence>
<dbReference type="Proteomes" id="UP000514509">
    <property type="component" value="Chromosome"/>
</dbReference>
<keyword evidence="2" id="KW-1185">Reference proteome</keyword>
<evidence type="ECO:0000313" key="2">
    <source>
        <dbReference type="Proteomes" id="UP000514509"/>
    </source>
</evidence>
<dbReference type="KEGG" id="add:HUW48_09960"/>